<dbReference type="GO" id="GO:0046872">
    <property type="term" value="F:metal ion binding"/>
    <property type="evidence" value="ECO:0007669"/>
    <property type="project" value="UniProtKB-KW"/>
</dbReference>
<dbReference type="Pfam" id="PF00354">
    <property type="entry name" value="Pentaxin"/>
    <property type="match status" value="1"/>
</dbReference>
<dbReference type="InterPro" id="IPR030476">
    <property type="entry name" value="Pentaxin_CS"/>
</dbReference>
<dbReference type="PROSITE" id="PS00289">
    <property type="entry name" value="PTX_1"/>
    <property type="match status" value="1"/>
</dbReference>
<comment type="cofactor">
    <cofactor evidence="6">
        <name>Ca(2+)</name>
        <dbReference type="ChEBI" id="CHEBI:29108"/>
    </cofactor>
    <text evidence="6">Binds 2 calcium ions per subunit.</text>
</comment>
<dbReference type="PRINTS" id="PR00895">
    <property type="entry name" value="PENTAXIN"/>
</dbReference>
<dbReference type="PANTHER" id="PTHR45869:SF2">
    <property type="entry name" value="C-REACTIVE PROTEIN-RELATED"/>
    <property type="match status" value="1"/>
</dbReference>
<dbReference type="SMART" id="SM00159">
    <property type="entry name" value="PTX"/>
    <property type="match status" value="1"/>
</dbReference>
<comment type="subunit">
    <text evidence="6">Homopentamer. Pentaxin (or pentraxin) have a discoid arrangement of 5 non-covalently bound subunits.</text>
</comment>
<evidence type="ECO:0000256" key="4">
    <source>
        <dbReference type="ARBA" id="ARBA00023157"/>
    </source>
</evidence>
<evidence type="ECO:0000256" key="5">
    <source>
        <dbReference type="PROSITE-ProRule" id="PRU01172"/>
    </source>
</evidence>
<dbReference type="SUPFAM" id="SSF49899">
    <property type="entry name" value="Concanavalin A-like lectins/glucanases"/>
    <property type="match status" value="1"/>
</dbReference>
<comment type="caution">
    <text evidence="8">The sequence shown here is derived from an EMBL/GenBank/DDBJ whole genome shotgun (WGS) entry which is preliminary data.</text>
</comment>
<evidence type="ECO:0000259" key="7">
    <source>
        <dbReference type="PROSITE" id="PS51828"/>
    </source>
</evidence>
<evidence type="ECO:0000256" key="1">
    <source>
        <dbReference type="ARBA" id="ARBA00022723"/>
    </source>
</evidence>
<proteinExistence type="inferred from homology"/>
<keyword evidence="4" id="KW-1015">Disulfide bond</keyword>
<protein>
    <recommendedName>
        <fullName evidence="6">Pentraxin family member</fullName>
    </recommendedName>
</protein>
<reference evidence="8 9" key="1">
    <citation type="submission" date="2021-06" db="EMBL/GenBank/DDBJ databases">
        <title>Chromosome-level genome assembly of the red-tail catfish (Hemibagrus wyckioides).</title>
        <authorList>
            <person name="Shao F."/>
        </authorList>
    </citation>
    <scope>NUCLEOTIDE SEQUENCE [LARGE SCALE GENOMIC DNA]</scope>
    <source>
        <strain evidence="8">EC202008001</strain>
        <tissue evidence="8">Blood</tissue>
    </source>
</reference>
<dbReference type="GO" id="GO:0005576">
    <property type="term" value="C:extracellular region"/>
    <property type="evidence" value="ECO:0007669"/>
    <property type="project" value="UniProtKB-SubCell"/>
</dbReference>
<dbReference type="Gene3D" id="2.60.120.200">
    <property type="match status" value="1"/>
</dbReference>
<keyword evidence="3 6" id="KW-0106">Calcium</keyword>
<dbReference type="PROSITE" id="PS51828">
    <property type="entry name" value="PTX_2"/>
    <property type="match status" value="1"/>
</dbReference>
<comment type="similarity">
    <text evidence="6">Belongs to the pentraxin family.</text>
</comment>
<evidence type="ECO:0000313" key="8">
    <source>
        <dbReference type="EMBL" id="KAG7336441.1"/>
    </source>
</evidence>
<dbReference type="InterPro" id="IPR013320">
    <property type="entry name" value="ConA-like_dom_sf"/>
</dbReference>
<name>A0A9D3ST61_9TELE</name>
<dbReference type="AlphaFoldDB" id="A0A9D3ST61"/>
<organism evidence="8 9">
    <name type="scientific">Hemibagrus wyckioides</name>
    <dbReference type="NCBI Taxonomy" id="337641"/>
    <lineage>
        <taxon>Eukaryota</taxon>
        <taxon>Metazoa</taxon>
        <taxon>Chordata</taxon>
        <taxon>Craniata</taxon>
        <taxon>Vertebrata</taxon>
        <taxon>Euteleostomi</taxon>
        <taxon>Actinopterygii</taxon>
        <taxon>Neopterygii</taxon>
        <taxon>Teleostei</taxon>
        <taxon>Ostariophysi</taxon>
        <taxon>Siluriformes</taxon>
        <taxon>Bagridae</taxon>
        <taxon>Hemibagrus</taxon>
    </lineage>
</organism>
<dbReference type="InterPro" id="IPR001759">
    <property type="entry name" value="PTX_dom"/>
</dbReference>
<dbReference type="InterPro" id="IPR051005">
    <property type="entry name" value="Pentraxin_domain"/>
</dbReference>
<keyword evidence="2" id="KW-0732">Signal</keyword>
<evidence type="ECO:0000256" key="2">
    <source>
        <dbReference type="ARBA" id="ARBA00022729"/>
    </source>
</evidence>
<sequence>MHVNRYYLQICSSAPSSGPSTRKSVPPLRMNPGEPSKVMLFPQESDTAYVQLTPKKPLNFQAFTLCMRMSSELNSNRETILFAYRTSQADELNVWQEKGGYSLYLRSSDDGVIFNLPPLTAVPTHLCVTWESSTGATAFWVNGRRSMLKIYRRGFSLTPNGAIILGQDADSYLGGFEKKQSFVGEITDVHMWDMVLGAGQIKQMYEDQCRSPNGNVLDWNSLQYKISGNVVEVSGPAA</sequence>
<gene>
    <name evidence="8" type="ORF">KOW79_001134</name>
</gene>
<evidence type="ECO:0000256" key="3">
    <source>
        <dbReference type="ARBA" id="ARBA00022837"/>
    </source>
</evidence>
<comment type="subcellular location">
    <subcellularLocation>
        <location evidence="6">Secreted</location>
    </subcellularLocation>
</comment>
<accession>A0A9D3ST61</accession>
<keyword evidence="9" id="KW-1185">Reference proteome</keyword>
<dbReference type="EMBL" id="JAHKSW010000001">
    <property type="protein sequence ID" value="KAG7336441.1"/>
    <property type="molecule type" value="Genomic_DNA"/>
</dbReference>
<comment type="caution">
    <text evidence="5">Lacks conserved residue(s) required for the propagation of feature annotation.</text>
</comment>
<dbReference type="CDD" id="cd00152">
    <property type="entry name" value="PTX"/>
    <property type="match status" value="1"/>
</dbReference>
<feature type="domain" description="Pentraxin (PTX)" evidence="7">
    <location>
        <begin position="35"/>
        <end position="238"/>
    </location>
</feature>
<evidence type="ECO:0000313" key="9">
    <source>
        <dbReference type="Proteomes" id="UP000824219"/>
    </source>
</evidence>
<keyword evidence="1 6" id="KW-0479">Metal-binding</keyword>
<dbReference type="Proteomes" id="UP000824219">
    <property type="component" value="Linkage Group LG01"/>
</dbReference>
<evidence type="ECO:0000256" key="6">
    <source>
        <dbReference type="RuleBase" id="RU362112"/>
    </source>
</evidence>
<dbReference type="PANTHER" id="PTHR45869">
    <property type="entry name" value="C-REACTIVE PROTEIN-RELATED"/>
    <property type="match status" value="1"/>
</dbReference>
<dbReference type="OrthoDB" id="547680at2759"/>